<evidence type="ECO:0000259" key="6">
    <source>
        <dbReference type="PROSITE" id="PS50111"/>
    </source>
</evidence>
<feature type="transmembrane region" description="Helical" evidence="5">
    <location>
        <begin position="90"/>
        <end position="110"/>
    </location>
</feature>
<keyword evidence="2 4" id="KW-0807">Transducer</keyword>
<dbReference type="InterPro" id="IPR004089">
    <property type="entry name" value="MCPsignal_dom"/>
</dbReference>
<name>G2DG09_9GAMM</name>
<accession>G2DG09</accession>
<sequence length="494" mass="55070">MPGSRRFCCATGPGQRFYATAANLIWLARSESETVSIAPRTHKIDSFPAEPIKNKRFPTLCRFTFLKRKQADLQPPDCNNDGQFIVNQKLFYGSLAGILLFSVMTTVSLLAQLPDWLLLLLSTTPALIVIILLVASRSRDKQSAEAERKKEAIARMLGNYMATSNGAFDVVSEQFSSLRRELNQAKDILHSATEKLAGSFTGLDNETEDQRQRLQVLVEELYNVARGNQYKEQTEGINRFSTQSQEIVTNYISTLSEMKNNSSAIVDNFSEMTGQVNSVVSLLNDVNDITSQTDLLALNAAIEAARAGDAGRGFAVVADEVRNLSRRTNQFSDQIRDLILQTQSTMERVSVNIQEMAEADMSNALEAQDQVGNMWEEMRALNKGATTQAETINELSDSIRQHVNTGILSLQFEDIAVQLVDHIAQRSEQIEAFINGLIALHFEQSDFEQQIEHFQTRLSDLEKIINNGKQGFAQLDQNKAVAQQNVESGSVDLF</sequence>
<gene>
    <name evidence="7" type="ORF">Rifp1Sym_dc00030</name>
</gene>
<evidence type="ECO:0000256" key="1">
    <source>
        <dbReference type="ARBA" id="ARBA00004370"/>
    </source>
</evidence>
<reference evidence="7" key="1">
    <citation type="journal article" date="2011" name="ISME J.">
        <title>The endosymbionts of the deep-sea tubeworms Riftia pachyptila and Tevnia jerichonana share an identical physiology as revealed by proteogenomic analyses.</title>
        <authorList>
            <person name="Gardebrecht A."/>
            <person name="Markert S."/>
            <person name="Felbeck H."/>
            <person name="Thuermer A."/>
            <person name="Albrecht D."/>
            <person name="Wollherr A."/>
            <person name="Kabisch J."/>
            <person name="Lehmann R."/>
            <person name="Daniel R."/>
            <person name="Liesegang H."/>
            <person name="Hecker M."/>
            <person name="Sievert S.M."/>
            <person name="Schweder T."/>
        </authorList>
    </citation>
    <scope>NUCLEOTIDE SEQUENCE [LARGE SCALE GENOMIC DNA]</scope>
</reference>
<dbReference type="PANTHER" id="PTHR32089">
    <property type="entry name" value="METHYL-ACCEPTING CHEMOTAXIS PROTEIN MCPB"/>
    <property type="match status" value="1"/>
</dbReference>
<evidence type="ECO:0000256" key="5">
    <source>
        <dbReference type="SAM" id="Phobius"/>
    </source>
</evidence>
<evidence type="ECO:0000313" key="8">
    <source>
        <dbReference type="Proteomes" id="UP000004491"/>
    </source>
</evidence>
<dbReference type="AlphaFoldDB" id="G2DG09"/>
<proteinExistence type="inferred from homology"/>
<dbReference type="Pfam" id="PF00015">
    <property type="entry name" value="MCPsignal"/>
    <property type="match status" value="1"/>
</dbReference>
<keyword evidence="5" id="KW-0812">Transmembrane</keyword>
<comment type="caution">
    <text evidence="7">The sequence shown here is derived from an EMBL/GenBank/DDBJ whole genome shotgun (WGS) entry which is preliminary data.</text>
</comment>
<keyword evidence="5" id="KW-0472">Membrane</keyword>
<dbReference type="EMBL" id="AFOC01000082">
    <property type="protein sequence ID" value="EGV50438.1"/>
    <property type="molecule type" value="Genomic_DNA"/>
</dbReference>
<dbReference type="GO" id="GO:0016020">
    <property type="term" value="C:membrane"/>
    <property type="evidence" value="ECO:0007669"/>
    <property type="project" value="UniProtKB-SubCell"/>
</dbReference>
<evidence type="ECO:0000256" key="2">
    <source>
        <dbReference type="ARBA" id="ARBA00023224"/>
    </source>
</evidence>
<dbReference type="Proteomes" id="UP000004491">
    <property type="component" value="Unassembled WGS sequence"/>
</dbReference>
<keyword evidence="8" id="KW-1185">Reference proteome</keyword>
<dbReference type="SUPFAM" id="SSF58104">
    <property type="entry name" value="Methyl-accepting chemotaxis protein (MCP) signaling domain"/>
    <property type="match status" value="1"/>
</dbReference>
<dbReference type="PROSITE" id="PS50111">
    <property type="entry name" value="CHEMOTAXIS_TRANSDUC_2"/>
    <property type="match status" value="1"/>
</dbReference>
<dbReference type="GO" id="GO:0006935">
    <property type="term" value="P:chemotaxis"/>
    <property type="evidence" value="ECO:0007669"/>
    <property type="project" value="UniProtKB-ARBA"/>
</dbReference>
<protein>
    <submittedName>
        <fullName evidence="7">Chemotaxis sensory transducer</fullName>
    </submittedName>
</protein>
<dbReference type="SMART" id="SM00283">
    <property type="entry name" value="MA"/>
    <property type="match status" value="1"/>
</dbReference>
<dbReference type="Gene3D" id="1.10.287.950">
    <property type="entry name" value="Methyl-accepting chemotaxis protein"/>
    <property type="match status" value="1"/>
</dbReference>
<evidence type="ECO:0000313" key="7">
    <source>
        <dbReference type="EMBL" id="EGV50438.1"/>
    </source>
</evidence>
<feature type="transmembrane region" description="Helical" evidence="5">
    <location>
        <begin position="116"/>
        <end position="135"/>
    </location>
</feature>
<organism evidence="7 8">
    <name type="scientific">endosymbiont of Riftia pachyptila</name>
    <name type="common">vent Ph05</name>
    <dbReference type="NCBI Taxonomy" id="1048808"/>
    <lineage>
        <taxon>Bacteria</taxon>
        <taxon>Pseudomonadati</taxon>
        <taxon>Pseudomonadota</taxon>
        <taxon>Gammaproteobacteria</taxon>
        <taxon>sulfur-oxidizing symbionts</taxon>
    </lineage>
</organism>
<feature type="domain" description="Methyl-accepting transducer" evidence="6">
    <location>
        <begin position="185"/>
        <end position="402"/>
    </location>
</feature>
<evidence type="ECO:0000256" key="4">
    <source>
        <dbReference type="PROSITE-ProRule" id="PRU00284"/>
    </source>
</evidence>
<dbReference type="GO" id="GO:0007165">
    <property type="term" value="P:signal transduction"/>
    <property type="evidence" value="ECO:0007669"/>
    <property type="project" value="UniProtKB-KW"/>
</dbReference>
<dbReference type="PANTHER" id="PTHR32089:SF120">
    <property type="entry name" value="METHYL-ACCEPTING CHEMOTAXIS PROTEIN TLPQ"/>
    <property type="match status" value="1"/>
</dbReference>
<comment type="similarity">
    <text evidence="3">Belongs to the methyl-accepting chemotaxis (MCP) protein family.</text>
</comment>
<evidence type="ECO:0000256" key="3">
    <source>
        <dbReference type="ARBA" id="ARBA00029447"/>
    </source>
</evidence>
<comment type="subcellular location">
    <subcellularLocation>
        <location evidence="1">Membrane</location>
    </subcellularLocation>
</comment>
<keyword evidence="5" id="KW-1133">Transmembrane helix</keyword>